<evidence type="ECO:0000313" key="7">
    <source>
        <dbReference type="Proteomes" id="UP000005408"/>
    </source>
</evidence>
<dbReference type="SMART" id="SM00181">
    <property type="entry name" value="EGF"/>
    <property type="match status" value="5"/>
</dbReference>
<feature type="disulfide bond" evidence="1">
    <location>
        <begin position="938"/>
        <end position="947"/>
    </location>
</feature>
<reference evidence="6" key="1">
    <citation type="submission" date="2022-08" db="UniProtKB">
        <authorList>
            <consortium name="EnsemblMetazoa"/>
        </authorList>
    </citation>
    <scope>IDENTIFICATION</scope>
    <source>
        <strain evidence="6">05x7-T-G4-1.051#20</strain>
    </source>
</reference>
<dbReference type="OMA" id="YTTGDYN"/>
<feature type="domain" description="EGF-like" evidence="5">
    <location>
        <begin position="531"/>
        <end position="569"/>
    </location>
</feature>
<evidence type="ECO:0000256" key="1">
    <source>
        <dbReference type="PROSITE-ProRule" id="PRU00076"/>
    </source>
</evidence>
<proteinExistence type="predicted"/>
<dbReference type="Proteomes" id="UP000005408">
    <property type="component" value="Unassembled WGS sequence"/>
</dbReference>
<comment type="caution">
    <text evidence="1">Lacks conserved residue(s) required for the propagation of feature annotation.</text>
</comment>
<keyword evidence="4" id="KW-0732">Signal</keyword>
<evidence type="ECO:0000256" key="2">
    <source>
        <dbReference type="SAM" id="MobiDB-lite"/>
    </source>
</evidence>
<accession>A0A8W8ICE6</accession>
<dbReference type="PROSITE" id="PS01186">
    <property type="entry name" value="EGF_2"/>
    <property type="match status" value="2"/>
</dbReference>
<dbReference type="PROSITE" id="PS00022">
    <property type="entry name" value="EGF_1"/>
    <property type="match status" value="2"/>
</dbReference>
<feature type="region of interest" description="Disordered" evidence="2">
    <location>
        <begin position="1458"/>
        <end position="1509"/>
    </location>
</feature>
<dbReference type="InterPro" id="IPR000742">
    <property type="entry name" value="EGF"/>
</dbReference>
<dbReference type="PROSITE" id="PS50026">
    <property type="entry name" value="EGF_3"/>
    <property type="match status" value="2"/>
</dbReference>
<dbReference type="PANTHER" id="PTHR24033:SF151">
    <property type="entry name" value="NOTCH 2"/>
    <property type="match status" value="1"/>
</dbReference>
<evidence type="ECO:0000256" key="4">
    <source>
        <dbReference type="SAM" id="SignalP"/>
    </source>
</evidence>
<evidence type="ECO:0000259" key="5">
    <source>
        <dbReference type="PROSITE" id="PS50026"/>
    </source>
</evidence>
<dbReference type="InterPro" id="IPR051830">
    <property type="entry name" value="NOTCH_homolog"/>
</dbReference>
<keyword evidence="3" id="KW-0472">Membrane</keyword>
<feature type="domain" description="EGF-like" evidence="5">
    <location>
        <begin position="911"/>
        <end position="948"/>
    </location>
</feature>
<name>A0A8W8ICE6_MAGGI</name>
<feature type="compositionally biased region" description="Polar residues" evidence="2">
    <location>
        <begin position="1488"/>
        <end position="1505"/>
    </location>
</feature>
<feature type="compositionally biased region" description="Low complexity" evidence="2">
    <location>
        <begin position="1458"/>
        <end position="1487"/>
    </location>
</feature>
<keyword evidence="7" id="KW-1185">Reference proteome</keyword>
<dbReference type="SUPFAM" id="SSF57196">
    <property type="entry name" value="EGF/Laminin"/>
    <property type="match status" value="2"/>
</dbReference>
<evidence type="ECO:0000256" key="3">
    <source>
        <dbReference type="SAM" id="Phobius"/>
    </source>
</evidence>
<feature type="transmembrane region" description="Helical" evidence="3">
    <location>
        <begin position="1623"/>
        <end position="1647"/>
    </location>
</feature>
<feature type="disulfide bond" evidence="1">
    <location>
        <begin position="540"/>
        <end position="557"/>
    </location>
</feature>
<keyword evidence="3" id="KW-0812">Transmembrane</keyword>
<feature type="chain" id="PRO_5036461929" description="EGF-like domain-containing protein" evidence="4">
    <location>
        <begin position="20"/>
        <end position="1668"/>
    </location>
</feature>
<protein>
    <recommendedName>
        <fullName evidence="5">EGF-like domain-containing protein</fullName>
    </recommendedName>
</protein>
<dbReference type="CDD" id="cd00054">
    <property type="entry name" value="EGF_CA"/>
    <property type="match status" value="1"/>
</dbReference>
<dbReference type="Gene3D" id="2.10.25.10">
    <property type="entry name" value="Laminin"/>
    <property type="match status" value="2"/>
</dbReference>
<feature type="signal peptide" evidence="4">
    <location>
        <begin position="1"/>
        <end position="19"/>
    </location>
</feature>
<dbReference type="PANTHER" id="PTHR24033">
    <property type="entry name" value="EGF-LIKE DOMAIN-CONTAINING PROTEIN"/>
    <property type="match status" value="1"/>
</dbReference>
<organism evidence="6 7">
    <name type="scientific">Magallana gigas</name>
    <name type="common">Pacific oyster</name>
    <name type="synonym">Crassostrea gigas</name>
    <dbReference type="NCBI Taxonomy" id="29159"/>
    <lineage>
        <taxon>Eukaryota</taxon>
        <taxon>Metazoa</taxon>
        <taxon>Spiralia</taxon>
        <taxon>Lophotrochozoa</taxon>
        <taxon>Mollusca</taxon>
        <taxon>Bivalvia</taxon>
        <taxon>Autobranchia</taxon>
        <taxon>Pteriomorphia</taxon>
        <taxon>Ostreida</taxon>
        <taxon>Ostreoidea</taxon>
        <taxon>Ostreidae</taxon>
        <taxon>Magallana</taxon>
    </lineage>
</organism>
<feature type="disulfide bond" evidence="1">
    <location>
        <begin position="559"/>
        <end position="568"/>
    </location>
</feature>
<dbReference type="EnsemblMetazoa" id="G13534.1">
    <property type="protein sequence ID" value="G13534.1:cds"/>
    <property type="gene ID" value="G13534"/>
</dbReference>
<keyword evidence="1" id="KW-0245">EGF-like domain</keyword>
<sequence>MNYLLFLFVILPLWRETLGIYGGCMSYSTRPSMISGHVEIEIFFLNGWKLHKGPCYNCTESDEGHDVTARRKQYIQDYGNPGAFGSWGFEPEIVKGNVKPTNITIEVNNNVRDVVLMVNSHEQWEMESSKITLDIDLSTSFNNKFDIFVESKPDAAMTKISSFIKDFLQVKVDANKRTDTGKPNNSPVVLVKPFYSLEHGKDYDLHIPVIDNDGDQTRCFVSSFIEAKGFSLFLRELTNANFLSVDSNKCILTLKVRSPKFKKDDTFGIPVTVKDYGRTDTAAGNSEKHAYQLSMGHVVVLMYFKLTNITYPPIFVAPTPPNNQKYTIYVGGDFHVNVYAKPTQNDREIIKFNFLRRDGKPVNQTRHVASSDQKVAYISMSWSPVDEDKGHHIVCANAEDSAGVSTVELHCFRIEVKVNILRPTLEKQGKPFFASFPEPRDIVCSVNSYCRFPVYAATTNPGERIKTIVSTPESEENVTIEYSHTVINGSLPTTVAQVEFIAGESGLRQICLNASDNLAWTVRCLFVMVKKPDPCASLPCQHNGLCSPYTDNSGFQCHCVENFHGPVCEKAIDVCGSEDPCINSTCTKQEFPPYYTCENCSHGKHGFNCDIDIDYCHPSPCNENEICHQYGDHHECVRGISIGVCPMECLQNERAVCVQKTCVCALGLEDDGMCKTESRSSSSKHGGPHFVTPTPAEGSIITCDVRQKECYFPIYVSSFSVPSISSLIDATIRFHRNIDFSAPLRDPSSDVYQIIVSVEKETIHPKPQSQQVDVCLNVAKRLTPHLITDTRCILIVEDPLPEINHVQSQFQISNVYPNCSFSFQTLPRESVIACELGKPCHFYMYAETISICPNLITNNIFTGVYAPLLHSGLCRYEVVYTNTSSVGRNTLCLMLCSKGETRCYQIFTNDIADQCSSSPCMNKGYCQNEPTGIVKCHCQTGYWGRYCEKDLNRTLTAEKGHFTSRQIEQLTCYIDGRCSIPFSLFKYTLLTPEVKVGYSDKTLEIESVVLKSTTNHKDIVRGTLTVVGHELGVKRMCLNSFSPSRNAKIEDEICFNINVTEGKFTVPQKLYPYFVQPTLPDSTDIKCLVNEHCYLNLWTKNKLGKDICPILEADRSIDDGVYVFPLKDNVSQPCPFDVLIIKNSTTDFKLCVVLFTDASDMYKDQTYQDKRCYSIHIRQELSSQSSCIGISCYNKGYCDGSSSVPGCFCRSGFSSNDCSKEAGSAQATVYNTVLQSVPRFGDFLLPELIRCPVFEDCVIPYSVTNTNSSCGYHLSWTGANFSSVSLANSRRPGSLDCSGTASIVHNVTGTDEFCLSLNSDDGLVLHDKVCCNVLSEPETSEVNPYIYQSHFISPSPTNGSEFSCTPGQPCHVILSTSSQYNQKCPKVRDMSSSPVHIFDLLSDTVCQHDILILSEKNTTGSNEYCFQTSLLSIPGDTRCITVNFKPHDLPSITATTTPTVKTKPPSTTTVVKTKPPSTTTVVKIKPPSTTSTVKNTPQSKSTTAKNKPPITTIAGKRISTLTTTEAKGIPPITTTNSINLLTFSTNPYNTLKHGLPQTTHTFIAGSDRTKHTDTGTSKTSHCDLSKVKKKVAKGRVECYCIHPDSGVVTKVIALNPRVTMEKLLIAAGLGAGAMITTLGVAAFLFTLTKRSRSSHKTKPLEGKQNKYS</sequence>
<keyword evidence="3" id="KW-1133">Transmembrane helix</keyword>
<dbReference type="OrthoDB" id="6158185at2759"/>
<evidence type="ECO:0000313" key="6">
    <source>
        <dbReference type="EnsemblMetazoa" id="G13534.1:cds"/>
    </source>
</evidence>
<keyword evidence="1" id="KW-1015">Disulfide bond</keyword>